<dbReference type="OrthoDB" id="9768177at2"/>
<keyword evidence="8" id="KW-0732">Signal</keyword>
<reference evidence="10 11" key="1">
    <citation type="submission" date="2019-12" db="EMBL/GenBank/DDBJ databases">
        <title>Mucilaginibacter sp. HME9299 genome sequencing and assembly.</title>
        <authorList>
            <person name="Kang H."/>
            <person name="Kim H."/>
            <person name="Joh K."/>
        </authorList>
    </citation>
    <scope>NUCLEOTIDE SEQUENCE [LARGE SCALE GENOMIC DNA]</scope>
    <source>
        <strain evidence="10 11">HME9299</strain>
    </source>
</reference>
<evidence type="ECO:0000313" key="11">
    <source>
        <dbReference type="Proteomes" id="UP000434850"/>
    </source>
</evidence>
<evidence type="ECO:0000259" key="9">
    <source>
        <dbReference type="Pfam" id="PF07715"/>
    </source>
</evidence>
<sequence>MKTISLIYIITILLSAISYQASAQDPYTIYGEVRSTDGKPLPGVRLESMKRHSTTATDGEGHFKLLFFPPADTIKATHVGYKTTYTVIKSSSSIPVKITMADTVTQLQEVVISTGYQDIPRERATGSFNKVDRQLLDQRVSPDILSRLDGVTSGLLFDNHDTQQRTIQIRGLSTLNYDAAAPLIVLDNFPYAGDINNINPNDIESVTVLKDAAAASIWGARAGNGVIVITTKKAKAGQPLRVSFNANISLSPKPNLMKANQLSPAEAVDLQRYLFQQGYYDASLNDPSFPGVPPVAEVLNRVRNGELTAAQADAQLAAFRQQDVRQDMLRYLYRPALAQQYYLNLSGAGPNNRYLLSAGYDRNSSTLRGNDNDRLTLRYNQQVNLTARWQLQSDVILTRSKGTANSPGDYNGFKGYNKSLAPYARLINPDGSPAAVDLYHSGAFTDTAGRGKLLDWKYRPLQELANNDNSSKATDILVNLGSSYRIAPWLSADLKYQYQHARNDARQLANLNAYSARDLINTYTQLNGDQLTYAIPKKAILTTTEGRNQQQAFRGQLSADHRWQAHSISAIAGAEVRETRQNTTYQTTYGYDENTLTLSPVDYANLYPTYANINGDAYIFNGNRFSQYVNRFVSVFTNASYTYKDRYTVSGSARRDASNLFGVATNQRWVPLWSAGLLWRADQEPFYHISWLPQLNLRITYGSSGNLSPNESALTRITYINASRSPVNLPSVGIAAPPNPHLRWEQVKTFNAGVDFGLSGRRISGSLEYYTKHSTDLINSVLLDPTTGFSNANQNSAAIFTKGMDVVLNTLNIDRALQWRSMILFNYVRYQVTKNLNPPPAQGLVSDGTFIFPTLGLNPYTVASYRWAGLDPKTGDPQGYVNGQVSKDYAAIATNPIEQQVISGPAVPPFFGSFRNTLDWKRFSMAVTLGYRFGYYFRKPTTNFSTLVENGIGYQDYGQRWQQPGDEAHTQVPSFSYPGDALRDQFYRFAEINVDRADNIKLNDLYLSYTLPLTKQRAGFSSIQFYLYANQLNLLLWKANQDGIDPDFIYGIRTPATYSAGIKINL</sequence>
<accession>A0A6I4ID15</accession>
<dbReference type="Pfam" id="PF07715">
    <property type="entry name" value="Plug"/>
    <property type="match status" value="1"/>
</dbReference>
<keyword evidence="4 7" id="KW-0812">Transmembrane</keyword>
<keyword evidence="11" id="KW-1185">Reference proteome</keyword>
<name>A0A6I4ID15_9SPHI</name>
<evidence type="ECO:0000256" key="3">
    <source>
        <dbReference type="ARBA" id="ARBA00022452"/>
    </source>
</evidence>
<evidence type="ECO:0000256" key="6">
    <source>
        <dbReference type="ARBA" id="ARBA00023237"/>
    </source>
</evidence>
<dbReference type="AlphaFoldDB" id="A0A6I4ID15"/>
<dbReference type="InterPro" id="IPR039426">
    <property type="entry name" value="TonB-dep_rcpt-like"/>
</dbReference>
<dbReference type="Gene3D" id="2.170.130.10">
    <property type="entry name" value="TonB-dependent receptor, plug domain"/>
    <property type="match status" value="1"/>
</dbReference>
<dbReference type="InterPro" id="IPR023997">
    <property type="entry name" value="TonB-dep_OMP_SusC/RagA_CS"/>
</dbReference>
<dbReference type="InterPro" id="IPR012910">
    <property type="entry name" value="Plug_dom"/>
</dbReference>
<comment type="subcellular location">
    <subcellularLocation>
        <location evidence="1 7">Cell outer membrane</location>
        <topology evidence="1 7">Multi-pass membrane protein</topology>
    </subcellularLocation>
</comment>
<keyword evidence="3 7" id="KW-1134">Transmembrane beta strand</keyword>
<dbReference type="SUPFAM" id="SSF56935">
    <property type="entry name" value="Porins"/>
    <property type="match status" value="1"/>
</dbReference>
<keyword evidence="5 7" id="KW-0472">Membrane</keyword>
<dbReference type="SUPFAM" id="SSF49464">
    <property type="entry name" value="Carboxypeptidase regulatory domain-like"/>
    <property type="match status" value="1"/>
</dbReference>
<dbReference type="NCBIfam" id="TIGR04056">
    <property type="entry name" value="OMP_RagA_SusC"/>
    <property type="match status" value="1"/>
</dbReference>
<gene>
    <name evidence="10" type="ORF">GO816_10155</name>
</gene>
<dbReference type="Pfam" id="PF13715">
    <property type="entry name" value="CarbopepD_reg_2"/>
    <property type="match status" value="1"/>
</dbReference>
<dbReference type="PROSITE" id="PS52016">
    <property type="entry name" value="TONB_DEPENDENT_REC_3"/>
    <property type="match status" value="1"/>
</dbReference>
<proteinExistence type="inferred from homology"/>
<dbReference type="InterPro" id="IPR036942">
    <property type="entry name" value="Beta-barrel_TonB_sf"/>
</dbReference>
<comment type="caution">
    <text evidence="10">The sequence shown here is derived from an EMBL/GenBank/DDBJ whole genome shotgun (WGS) entry which is preliminary data.</text>
</comment>
<keyword evidence="6 7" id="KW-0998">Cell outer membrane</keyword>
<protein>
    <submittedName>
        <fullName evidence="10">SusC/RagA family TonB-linked outer membrane protein</fullName>
    </submittedName>
</protein>
<feature type="domain" description="TonB-dependent receptor plug" evidence="9">
    <location>
        <begin position="122"/>
        <end position="226"/>
    </location>
</feature>
<dbReference type="GO" id="GO:0009279">
    <property type="term" value="C:cell outer membrane"/>
    <property type="evidence" value="ECO:0007669"/>
    <property type="project" value="UniProtKB-SubCell"/>
</dbReference>
<dbReference type="InterPro" id="IPR037066">
    <property type="entry name" value="Plug_dom_sf"/>
</dbReference>
<dbReference type="RefSeq" id="WP_157541739.1">
    <property type="nucleotide sequence ID" value="NZ_WQLA01000003.1"/>
</dbReference>
<evidence type="ECO:0000256" key="8">
    <source>
        <dbReference type="SAM" id="SignalP"/>
    </source>
</evidence>
<evidence type="ECO:0000256" key="7">
    <source>
        <dbReference type="PROSITE-ProRule" id="PRU01360"/>
    </source>
</evidence>
<comment type="similarity">
    <text evidence="7">Belongs to the TonB-dependent receptor family.</text>
</comment>
<dbReference type="Proteomes" id="UP000434850">
    <property type="component" value="Unassembled WGS sequence"/>
</dbReference>
<dbReference type="InterPro" id="IPR023996">
    <property type="entry name" value="TonB-dep_OMP_SusC/RagA"/>
</dbReference>
<evidence type="ECO:0000256" key="2">
    <source>
        <dbReference type="ARBA" id="ARBA00022448"/>
    </source>
</evidence>
<dbReference type="NCBIfam" id="TIGR04057">
    <property type="entry name" value="SusC_RagA_signa"/>
    <property type="match status" value="1"/>
</dbReference>
<dbReference type="Gene3D" id="2.60.40.1120">
    <property type="entry name" value="Carboxypeptidase-like, regulatory domain"/>
    <property type="match status" value="1"/>
</dbReference>
<dbReference type="EMBL" id="WQLA01000003">
    <property type="protein sequence ID" value="MVN91486.1"/>
    <property type="molecule type" value="Genomic_DNA"/>
</dbReference>
<keyword evidence="2 7" id="KW-0813">Transport</keyword>
<feature type="chain" id="PRO_5026185018" evidence="8">
    <location>
        <begin position="24"/>
        <end position="1066"/>
    </location>
</feature>
<evidence type="ECO:0000313" key="10">
    <source>
        <dbReference type="EMBL" id="MVN91486.1"/>
    </source>
</evidence>
<evidence type="ECO:0000256" key="4">
    <source>
        <dbReference type="ARBA" id="ARBA00022692"/>
    </source>
</evidence>
<organism evidence="10 11">
    <name type="scientific">Mucilaginibacter aquatilis</name>
    <dbReference type="NCBI Taxonomy" id="1517760"/>
    <lineage>
        <taxon>Bacteria</taxon>
        <taxon>Pseudomonadati</taxon>
        <taxon>Bacteroidota</taxon>
        <taxon>Sphingobacteriia</taxon>
        <taxon>Sphingobacteriales</taxon>
        <taxon>Sphingobacteriaceae</taxon>
        <taxon>Mucilaginibacter</taxon>
    </lineage>
</organism>
<dbReference type="Gene3D" id="2.40.170.20">
    <property type="entry name" value="TonB-dependent receptor, beta-barrel domain"/>
    <property type="match status" value="1"/>
</dbReference>
<evidence type="ECO:0000256" key="1">
    <source>
        <dbReference type="ARBA" id="ARBA00004571"/>
    </source>
</evidence>
<dbReference type="InterPro" id="IPR008969">
    <property type="entry name" value="CarboxyPept-like_regulatory"/>
</dbReference>
<evidence type="ECO:0000256" key="5">
    <source>
        <dbReference type="ARBA" id="ARBA00023136"/>
    </source>
</evidence>
<feature type="signal peptide" evidence="8">
    <location>
        <begin position="1"/>
        <end position="23"/>
    </location>
</feature>